<dbReference type="AlphaFoldDB" id="A0A343J9L6"/>
<evidence type="ECO:0000259" key="8">
    <source>
        <dbReference type="Pfam" id="PF26002"/>
    </source>
</evidence>
<dbReference type="RefSeq" id="WP_119864353.1">
    <property type="nucleotide sequence ID" value="NZ_CP016786.1"/>
</dbReference>
<dbReference type="Gene3D" id="2.40.50.100">
    <property type="match status" value="1"/>
</dbReference>
<sequence>MKVYNLNEITDSKVLYDKKPPAFMNYIILIVLALIVAALIWANKSVKTYMVKGQGLVVSENKSHIMTKASGEIKEVFIEEGSEVKEGDVLFTTNSLETDLQLEQVNSQIDTYSRRIELLKAAEENAANGTNYFDRYDEAENEFYNRLNQAYMARKEFDVDEQSLKDQGYEQKQIDEFVKTQKNKANEHYYRTISEFSNERNQYEVELSKLVSQKEALEKSKEQYQVVAQKGGTVHLSTPLTTGMVIQGGSLIGTITSKEEELIIETMLPSSDRPRIHVGDEVSLAVGGLNQAEYGTIPGSVISIDEDATIDNENGNVYFKVRVKPEKTYLEDSKGEKVNLSLGMVTETRVKYEKITYMKYLLELIGVKFS</sequence>
<dbReference type="InterPro" id="IPR058982">
    <property type="entry name" value="Beta-barrel_AprE"/>
</dbReference>
<evidence type="ECO:0000313" key="10">
    <source>
        <dbReference type="Proteomes" id="UP000264883"/>
    </source>
</evidence>
<keyword evidence="6" id="KW-0175">Coiled coil</keyword>
<dbReference type="OrthoDB" id="1638821at2"/>
<keyword evidence="4 7" id="KW-1133">Transmembrane helix</keyword>
<protein>
    <submittedName>
        <fullName evidence="9">Bacteriocin ABC transporter</fullName>
    </submittedName>
</protein>
<proteinExistence type="inferred from homology"/>
<dbReference type="KEGG" id="cia:BEN51_01570"/>
<keyword evidence="10" id="KW-1185">Reference proteome</keyword>
<feature type="domain" description="AprE-like beta-barrel" evidence="8">
    <location>
        <begin position="262"/>
        <end position="351"/>
    </location>
</feature>
<dbReference type="EMBL" id="CP016786">
    <property type="protein sequence ID" value="ASW42224.1"/>
    <property type="molecule type" value="Genomic_DNA"/>
</dbReference>
<accession>A0A343J9L6</accession>
<evidence type="ECO:0000256" key="7">
    <source>
        <dbReference type="SAM" id="Phobius"/>
    </source>
</evidence>
<keyword evidence="5 7" id="KW-0472">Membrane</keyword>
<dbReference type="InterPro" id="IPR050739">
    <property type="entry name" value="MFP"/>
</dbReference>
<dbReference type="PANTHER" id="PTHR30386">
    <property type="entry name" value="MEMBRANE FUSION SUBUNIT OF EMRAB-TOLC MULTIDRUG EFFLUX PUMP"/>
    <property type="match status" value="1"/>
</dbReference>
<evidence type="ECO:0000256" key="6">
    <source>
        <dbReference type="SAM" id="Coils"/>
    </source>
</evidence>
<organism evidence="9 10">
    <name type="scientific">Clostridium isatidis</name>
    <dbReference type="NCBI Taxonomy" id="182773"/>
    <lineage>
        <taxon>Bacteria</taxon>
        <taxon>Bacillati</taxon>
        <taxon>Bacillota</taxon>
        <taxon>Clostridia</taxon>
        <taxon>Eubacteriales</taxon>
        <taxon>Clostridiaceae</taxon>
        <taxon>Clostridium</taxon>
    </lineage>
</organism>
<evidence type="ECO:0000256" key="3">
    <source>
        <dbReference type="ARBA" id="ARBA00022692"/>
    </source>
</evidence>
<dbReference type="GO" id="GO:0016020">
    <property type="term" value="C:membrane"/>
    <property type="evidence" value="ECO:0007669"/>
    <property type="project" value="UniProtKB-SubCell"/>
</dbReference>
<evidence type="ECO:0000313" key="9">
    <source>
        <dbReference type="EMBL" id="ASW42224.1"/>
    </source>
</evidence>
<keyword evidence="3 7" id="KW-0812">Transmembrane</keyword>
<evidence type="ECO:0000256" key="4">
    <source>
        <dbReference type="ARBA" id="ARBA00022989"/>
    </source>
</evidence>
<evidence type="ECO:0000256" key="5">
    <source>
        <dbReference type="ARBA" id="ARBA00023136"/>
    </source>
</evidence>
<name>A0A343J9L6_9CLOT</name>
<evidence type="ECO:0000256" key="2">
    <source>
        <dbReference type="ARBA" id="ARBA00009477"/>
    </source>
</evidence>
<dbReference type="SUPFAM" id="SSF111369">
    <property type="entry name" value="HlyD-like secretion proteins"/>
    <property type="match status" value="1"/>
</dbReference>
<feature type="transmembrane region" description="Helical" evidence="7">
    <location>
        <begin position="23"/>
        <end position="42"/>
    </location>
</feature>
<reference evidence="9 10" key="1">
    <citation type="submission" date="2016-08" db="EMBL/GenBank/DDBJ databases">
        <title>Complete Genome Sequence Of The Indigo Reducing Clostridium isatidis DSM15098.</title>
        <authorList>
            <person name="Little G.T."/>
            <person name="Minton N.P."/>
        </authorList>
    </citation>
    <scope>NUCLEOTIDE SEQUENCE [LARGE SCALE GENOMIC DNA]</scope>
    <source>
        <strain evidence="9 10">DSM 15098</strain>
    </source>
</reference>
<comment type="subcellular location">
    <subcellularLocation>
        <location evidence="1">Membrane</location>
        <topology evidence="1">Single-pass membrane protein</topology>
    </subcellularLocation>
</comment>
<dbReference type="PANTHER" id="PTHR30386:SF26">
    <property type="entry name" value="TRANSPORT PROTEIN COMB"/>
    <property type="match status" value="1"/>
</dbReference>
<evidence type="ECO:0000256" key="1">
    <source>
        <dbReference type="ARBA" id="ARBA00004167"/>
    </source>
</evidence>
<dbReference type="Pfam" id="PF26002">
    <property type="entry name" value="Beta-barrel_AprE"/>
    <property type="match status" value="1"/>
</dbReference>
<feature type="coiled-coil region" evidence="6">
    <location>
        <begin position="193"/>
        <end position="227"/>
    </location>
</feature>
<gene>
    <name evidence="9" type="ORF">BEN51_01570</name>
</gene>
<dbReference type="Gene3D" id="2.40.30.170">
    <property type="match status" value="1"/>
</dbReference>
<dbReference type="Proteomes" id="UP000264883">
    <property type="component" value="Chromosome"/>
</dbReference>
<comment type="similarity">
    <text evidence="2">Belongs to the membrane fusion protein (MFP) (TC 8.A.1) family.</text>
</comment>